<accession>A0ACC0XC33</accession>
<dbReference type="Proteomes" id="UP001163603">
    <property type="component" value="Chromosome 13"/>
</dbReference>
<organism evidence="1 2">
    <name type="scientific">Pistacia integerrima</name>
    <dbReference type="NCBI Taxonomy" id="434235"/>
    <lineage>
        <taxon>Eukaryota</taxon>
        <taxon>Viridiplantae</taxon>
        <taxon>Streptophyta</taxon>
        <taxon>Embryophyta</taxon>
        <taxon>Tracheophyta</taxon>
        <taxon>Spermatophyta</taxon>
        <taxon>Magnoliopsida</taxon>
        <taxon>eudicotyledons</taxon>
        <taxon>Gunneridae</taxon>
        <taxon>Pentapetalae</taxon>
        <taxon>rosids</taxon>
        <taxon>malvids</taxon>
        <taxon>Sapindales</taxon>
        <taxon>Anacardiaceae</taxon>
        <taxon>Pistacia</taxon>
    </lineage>
</organism>
<protein>
    <submittedName>
        <fullName evidence="1">Uncharacterized protein</fullName>
    </submittedName>
</protein>
<proteinExistence type="predicted"/>
<comment type="caution">
    <text evidence="1">The sequence shown here is derived from an EMBL/GenBank/DDBJ whole genome shotgun (WGS) entry which is preliminary data.</text>
</comment>
<dbReference type="EMBL" id="CM047748">
    <property type="protein sequence ID" value="KAJ0014707.1"/>
    <property type="molecule type" value="Genomic_DNA"/>
</dbReference>
<keyword evidence="2" id="KW-1185">Reference proteome</keyword>
<evidence type="ECO:0000313" key="1">
    <source>
        <dbReference type="EMBL" id="KAJ0014707.1"/>
    </source>
</evidence>
<name>A0ACC0XC33_9ROSI</name>
<sequence length="521" mass="56423">MAEGLLTSSFIMKSGVSIHNSFQSEPLLPDEPSGPVTFKLIFSSLVAVCGSYVYGHAVGYSSPAESGIMEDLGLTTAQVSFITHFIFFNSPQSLPEARPAMNWGGGEEVKRNVGGKVGRVEYAVFSSIIAIGGMLGAVISGRIADFFGRRWAMGISELICMAGWILIIFAKDATLLDLGRFILGCGIGLTSYCVPIYVAEITPKHVRGAFAALNPLLMGLGQSLAFLFGSLVNWQILAFIGIVPGLIQLPCLFFIPESPRWLANVGKMKEFEDSLRRLRGPDADIAPEAAEIKEYTEYLNQMSEGGFVNMFQRKYLYTLVVGVGLIIFQRLGGVYGFLFYASTIFEDAGFPSRIGTIAASIVQIITTVLGLLLIDRAGRRPMLLISTAGACLGSVITGLAFLVKDLGSEGELTAWLAFIGVLVYLGLLQLGLGGIPWIIMSEIFPINIKGPAGSLVVLFSWIGSWLVSYTFVYLFDWSQSGIFFIYGGICALGVLFIAKLVPETKGRALEEIQESMMNDSR</sequence>
<gene>
    <name evidence="1" type="ORF">Pint_19938</name>
</gene>
<reference evidence="2" key="1">
    <citation type="journal article" date="2023" name="G3 (Bethesda)">
        <title>Genome assembly and association tests identify interacting loci associated with vigor, precocity, and sex in interspecific pistachio rootstocks.</title>
        <authorList>
            <person name="Palmer W."/>
            <person name="Jacygrad E."/>
            <person name="Sagayaradj S."/>
            <person name="Cavanaugh K."/>
            <person name="Han R."/>
            <person name="Bertier L."/>
            <person name="Beede B."/>
            <person name="Kafkas S."/>
            <person name="Golino D."/>
            <person name="Preece J."/>
            <person name="Michelmore R."/>
        </authorList>
    </citation>
    <scope>NUCLEOTIDE SEQUENCE [LARGE SCALE GENOMIC DNA]</scope>
</reference>
<evidence type="ECO:0000313" key="2">
    <source>
        <dbReference type="Proteomes" id="UP001163603"/>
    </source>
</evidence>